<evidence type="ECO:0000256" key="2">
    <source>
        <dbReference type="ARBA" id="ARBA00023125"/>
    </source>
</evidence>
<dbReference type="Pfam" id="PF00717">
    <property type="entry name" value="Peptidase_S24"/>
    <property type="match status" value="1"/>
</dbReference>
<dbReference type="InterPro" id="IPR015927">
    <property type="entry name" value="Peptidase_S24_S26A/B/C"/>
</dbReference>
<dbReference type="MEROPS" id="S24.005"/>
<evidence type="ECO:0000256" key="3">
    <source>
        <dbReference type="ARBA" id="ARBA00023163"/>
    </source>
</evidence>
<dbReference type="CDD" id="cd06529">
    <property type="entry name" value="S24_LexA-like"/>
    <property type="match status" value="1"/>
</dbReference>
<dbReference type="InterPro" id="IPR010982">
    <property type="entry name" value="Lambda_DNA-bd_dom_sf"/>
</dbReference>
<dbReference type="EMBL" id="U21935">
    <property type="protein sequence ID" value="AAA85499.1"/>
    <property type="molecule type" value="Genomic_DNA"/>
</dbReference>
<dbReference type="SUPFAM" id="SSF47413">
    <property type="entry name" value="lambda repressor-like DNA-binding domains"/>
    <property type="match status" value="1"/>
</dbReference>
<dbReference type="PANTHER" id="PTHR40661">
    <property type="match status" value="1"/>
</dbReference>
<keyword evidence="3" id="KW-0804">Transcription</keyword>
<feature type="domain" description="HTH cro/C1-type" evidence="4">
    <location>
        <begin position="4"/>
        <end position="51"/>
    </location>
</feature>
<accession>Q38158</accession>
<dbReference type="PANTHER" id="PTHR40661:SF1">
    <property type="entry name" value="HTH CRO_C1-TYPE DOMAIN-CONTAINING PROTEIN"/>
    <property type="match status" value="1"/>
</dbReference>
<dbReference type="Gene3D" id="1.10.260.40">
    <property type="entry name" value="lambda repressor-like DNA-binding domains"/>
    <property type="match status" value="1"/>
</dbReference>
<dbReference type="InterPro" id="IPR036286">
    <property type="entry name" value="LexA/Signal_pep-like_sf"/>
</dbReference>
<dbReference type="InterPro" id="IPR039418">
    <property type="entry name" value="LexA-like"/>
</dbReference>
<keyword evidence="2" id="KW-0238">DNA-binding</keyword>
<reference evidence="5" key="1">
    <citation type="submission" date="1995-02" db="EMBL/GenBank/DDBJ databases">
        <title>Repressor protein of Streptococcus pyogenes temperate bacteriophage T270.</title>
        <authorList>
            <person name="McShan W.M."/>
            <person name="Tang Y.F."/>
            <person name="Ferretti J.J."/>
        </authorList>
    </citation>
    <scope>NUCLEOTIDE SEQUENCE</scope>
</reference>
<keyword evidence="1" id="KW-0805">Transcription regulation</keyword>
<protein>
    <submittedName>
        <fullName evidence="5">Repressor protein</fullName>
    </submittedName>
</protein>
<dbReference type="InterPro" id="IPR001387">
    <property type="entry name" value="Cro/C1-type_HTH"/>
</dbReference>
<dbReference type="Gene3D" id="2.10.109.10">
    <property type="entry name" value="Umud Fragment, subunit A"/>
    <property type="match status" value="1"/>
</dbReference>
<dbReference type="PROSITE" id="PS50943">
    <property type="entry name" value="HTH_CROC1"/>
    <property type="match status" value="1"/>
</dbReference>
<dbReference type="CDD" id="cd00093">
    <property type="entry name" value="HTH_XRE"/>
    <property type="match status" value="1"/>
</dbReference>
<organism evidence="5">
    <name type="scientific">Streptococcus phage T270</name>
    <dbReference type="NCBI Taxonomy" id="39425"/>
    <lineage>
        <taxon>Viruses</taxon>
    </lineage>
</organism>
<dbReference type="SUPFAM" id="SSF51306">
    <property type="entry name" value="LexA/Signal peptidase"/>
    <property type="match status" value="1"/>
</dbReference>
<proteinExistence type="predicted"/>
<name>Q38158_9VIRU</name>
<dbReference type="GO" id="GO:0003677">
    <property type="term" value="F:DNA binding"/>
    <property type="evidence" value="ECO:0007669"/>
    <property type="project" value="UniProtKB-KW"/>
</dbReference>
<sequence>MDRFAEKSGLTKGYISMLEKNEHPKSKKPIIPTEETLLKVAKGMGVDIDFVLSKLDSDQEIQINISPKNMLNMDNPSTPTTPKVELIPSTLQKINSTSSQLEHKRQLNVLDYAETQLEQQNTGRKNHKPPTTPSNYYDHAASAGTGQYLNDVQVEKIELPVDYDADFVIPVYGDSMEPKYHSGDYVFVKLSVELTDGDIGVFEYYGDAYIKQLLINDEGAFLHSLNSKYEDILIDRDSDFRIIGEVVGSYSGNHSS</sequence>
<evidence type="ECO:0000259" key="4">
    <source>
        <dbReference type="PROSITE" id="PS50943"/>
    </source>
</evidence>
<evidence type="ECO:0000313" key="5">
    <source>
        <dbReference type="EMBL" id="AAA85499.1"/>
    </source>
</evidence>
<accession>O08054</accession>
<evidence type="ECO:0000256" key="1">
    <source>
        <dbReference type="ARBA" id="ARBA00023015"/>
    </source>
</evidence>